<keyword evidence="3" id="KW-1185">Reference proteome</keyword>
<dbReference type="PANTHER" id="PTHR35563:SF2">
    <property type="entry name" value="BARREL METAL-DEPENDENT HYDROLASE, PUTATIVE (AFU_ORTHOLOGUE AFUA_1G16240)-RELATED"/>
    <property type="match status" value="1"/>
</dbReference>
<dbReference type="InterPro" id="IPR032466">
    <property type="entry name" value="Metal_Hydrolase"/>
</dbReference>
<sequence>MVSLHMRRFVSVFQKGLSGLSQLLLELLYLRKGRSQTYAGCPVLKRTLVDKIPRGSWDSHMHVVSDDTEQDTTREPVYHASLHETITNIRYNVQVDPVEYPLVEGALYTPRPHPLAQALQFEASTGIRNIVLVQPSIYGTDNSCLLDALRALGPRHGRGVVAFDCNTIDTVTLQKWHQWGVRGVRVNTQSIGMHMGEEELAATLRGYADIIRPYNWVLQLYVPLATAVVLENIVPELGVRVCLDHFGSPDLLVVSHNGDPYNIPGFHSLIKLLRQGKTYVKLSAPYRISGDHTWGDLEPVGRELLKVAGMSQTIFASDWPHTRFEGLDVKPYMEALLDWCGNDEALIERVFKGNAETLWGVEL</sequence>
<dbReference type="OrthoDB" id="2135488at2759"/>
<dbReference type="GO" id="GO:0016787">
    <property type="term" value="F:hydrolase activity"/>
    <property type="evidence" value="ECO:0007669"/>
    <property type="project" value="InterPro"/>
</dbReference>
<accession>A0A0M8NWV5</accession>
<reference evidence="2 3" key="1">
    <citation type="submission" date="2015-08" db="EMBL/GenBank/DDBJ databases">
        <title>Genome sequencing of Penicillium nordicum.</title>
        <authorList>
            <person name="Nguyen H.D."/>
            <person name="Seifert K.A."/>
        </authorList>
    </citation>
    <scope>NUCLEOTIDE SEQUENCE [LARGE SCALE GENOMIC DNA]</scope>
    <source>
        <strain evidence="2 3">DAOMC 185683</strain>
    </source>
</reference>
<dbReference type="InterPro" id="IPR006680">
    <property type="entry name" value="Amidohydro-rel"/>
</dbReference>
<dbReference type="EMBL" id="LHQQ01000435">
    <property type="protein sequence ID" value="KOS36544.1"/>
    <property type="molecule type" value="Genomic_DNA"/>
</dbReference>
<organism evidence="2 3">
    <name type="scientific">Penicillium nordicum</name>
    <dbReference type="NCBI Taxonomy" id="229535"/>
    <lineage>
        <taxon>Eukaryota</taxon>
        <taxon>Fungi</taxon>
        <taxon>Dikarya</taxon>
        <taxon>Ascomycota</taxon>
        <taxon>Pezizomycotina</taxon>
        <taxon>Eurotiomycetes</taxon>
        <taxon>Eurotiomycetidae</taxon>
        <taxon>Eurotiales</taxon>
        <taxon>Aspergillaceae</taxon>
        <taxon>Penicillium</taxon>
    </lineage>
</organism>
<dbReference type="SUPFAM" id="SSF51556">
    <property type="entry name" value="Metallo-dependent hydrolases"/>
    <property type="match status" value="1"/>
</dbReference>
<name>A0A0M8NWV5_9EURO</name>
<dbReference type="Proteomes" id="UP000037696">
    <property type="component" value="Unassembled WGS sequence"/>
</dbReference>
<evidence type="ECO:0000313" key="2">
    <source>
        <dbReference type="EMBL" id="KOS36544.1"/>
    </source>
</evidence>
<dbReference type="Pfam" id="PF04909">
    <property type="entry name" value="Amidohydro_2"/>
    <property type="match status" value="1"/>
</dbReference>
<dbReference type="Gene3D" id="3.20.20.140">
    <property type="entry name" value="Metal-dependent hydrolases"/>
    <property type="match status" value="1"/>
</dbReference>
<evidence type="ECO:0000259" key="1">
    <source>
        <dbReference type="Pfam" id="PF04909"/>
    </source>
</evidence>
<dbReference type="PANTHER" id="PTHR35563">
    <property type="entry name" value="BARREL METAL-DEPENDENT HYDROLASE, PUTATIVE (AFU_ORTHOLOGUE AFUA_1G16240)-RELATED"/>
    <property type="match status" value="1"/>
</dbReference>
<protein>
    <recommendedName>
        <fullName evidence="1">Amidohydrolase-related domain-containing protein</fullName>
    </recommendedName>
</protein>
<evidence type="ECO:0000313" key="3">
    <source>
        <dbReference type="Proteomes" id="UP000037696"/>
    </source>
</evidence>
<gene>
    <name evidence="2" type="ORF">ACN38_g12707</name>
</gene>
<proteinExistence type="predicted"/>
<comment type="caution">
    <text evidence="2">The sequence shown here is derived from an EMBL/GenBank/DDBJ whole genome shotgun (WGS) entry which is preliminary data.</text>
</comment>
<dbReference type="InterPro" id="IPR052358">
    <property type="entry name" value="Aro_Compnd_Degr_Hydrolases"/>
</dbReference>
<feature type="domain" description="Amidohydrolase-related" evidence="1">
    <location>
        <begin position="58"/>
        <end position="360"/>
    </location>
</feature>
<dbReference type="AlphaFoldDB" id="A0A0M8NWV5"/>